<proteinExistence type="predicted"/>
<protein>
    <submittedName>
        <fullName evidence="2">Uncharacterized protein</fullName>
    </submittedName>
</protein>
<name>Q13XX5_PARXL</name>
<evidence type="ECO:0000313" key="2">
    <source>
        <dbReference type="EMBL" id="ABE31064.1"/>
    </source>
</evidence>
<dbReference type="KEGG" id="bxe:Bxe_A4552"/>
<reference evidence="2 3" key="1">
    <citation type="journal article" date="2006" name="Proc. Natl. Acad. Sci. U.S.A.">
        <title>Burkholderia xenovorans LB400 harbors a multi-replicon, 9.73-Mbp genome shaped for versatility.</title>
        <authorList>
            <person name="Chain P.S."/>
            <person name="Denef V.J."/>
            <person name="Konstantinidis K.T."/>
            <person name="Vergez L.M."/>
            <person name="Agullo L."/>
            <person name="Reyes V.L."/>
            <person name="Hauser L."/>
            <person name="Cordova M."/>
            <person name="Gomez L."/>
            <person name="Gonzalez M."/>
            <person name="Land M."/>
            <person name="Lao V."/>
            <person name="Larimer F."/>
            <person name="LiPuma J.J."/>
            <person name="Mahenthiralingam E."/>
            <person name="Malfatti S.A."/>
            <person name="Marx C.J."/>
            <person name="Parnell J.J."/>
            <person name="Ramette A."/>
            <person name="Richardson P."/>
            <person name="Seeger M."/>
            <person name="Smith D."/>
            <person name="Spilker T."/>
            <person name="Sul W.J."/>
            <person name="Tsoi T.V."/>
            <person name="Ulrich L.E."/>
            <person name="Zhulin I.B."/>
            <person name="Tiedje J.M."/>
        </authorList>
    </citation>
    <scope>NUCLEOTIDE SEQUENCE [LARGE SCALE GENOMIC DNA]</scope>
    <source>
        <strain evidence="2 3">LB400</strain>
    </source>
</reference>
<accession>Q13XX5</accession>
<evidence type="ECO:0000256" key="1">
    <source>
        <dbReference type="SAM" id="MobiDB-lite"/>
    </source>
</evidence>
<sequence>MDRADERKHRHTPRDASGSIPATNSIRCEAGFVDPGQAHENWRIGARDVRPFNARAGAKPGLMNRHLRRVEAAVAKPFRQLRTRAAPAPPLHWLHRRRVADSRFFAPSCH</sequence>
<dbReference type="STRING" id="266265.Bxe_A4552"/>
<evidence type="ECO:0000313" key="3">
    <source>
        <dbReference type="Proteomes" id="UP000001817"/>
    </source>
</evidence>
<dbReference type="Proteomes" id="UP000001817">
    <property type="component" value="Chromosome 1"/>
</dbReference>
<dbReference type="AlphaFoldDB" id="Q13XX5"/>
<organism evidence="2 3">
    <name type="scientific">Paraburkholderia xenovorans (strain LB400)</name>
    <dbReference type="NCBI Taxonomy" id="266265"/>
    <lineage>
        <taxon>Bacteria</taxon>
        <taxon>Pseudomonadati</taxon>
        <taxon>Pseudomonadota</taxon>
        <taxon>Betaproteobacteria</taxon>
        <taxon>Burkholderiales</taxon>
        <taxon>Burkholderiaceae</taxon>
        <taxon>Paraburkholderia</taxon>
    </lineage>
</organism>
<dbReference type="EMBL" id="CP000270">
    <property type="protein sequence ID" value="ABE31064.1"/>
    <property type="molecule type" value="Genomic_DNA"/>
</dbReference>
<feature type="region of interest" description="Disordered" evidence="1">
    <location>
        <begin position="1"/>
        <end position="23"/>
    </location>
</feature>
<keyword evidence="3" id="KW-1185">Reference proteome</keyword>
<gene>
    <name evidence="2" type="ORF">Bxe_A4552</name>
</gene>